<sequence>MIGLALSLPPLDLHQLYHGIFAEEAPDLDLRGPQHGTDPAEVEFVFTFRPPDDGFTGMTNLRAIFSAGAGVDAIMACPSRPAHVPVFRVEDADQALQMAGYAAFHVHWHHRDMPTYLAQQPRGEWRRTLTGLSPTHRRVAVLGFGHMGRAIARGLVALGYPVVGIARRLPDLPEPGVSHITTAELDAALPQIDILINVLPLTEDTRGLIDRSFLNRLPQGAALIHMGRGGQVVEADLLAAIDAGHISGASLDVFETEPLPPDHPLWTHPRILITPHVASIPERVRLVRSIRDRLRSLPLKDAS</sequence>
<dbReference type="GO" id="GO:0051287">
    <property type="term" value="F:NAD binding"/>
    <property type="evidence" value="ECO:0007669"/>
    <property type="project" value="InterPro"/>
</dbReference>
<proteinExistence type="predicted"/>
<dbReference type="InterPro" id="IPR036291">
    <property type="entry name" value="NAD(P)-bd_dom_sf"/>
</dbReference>
<dbReference type="CDD" id="cd12164">
    <property type="entry name" value="GDH_like_2"/>
    <property type="match status" value="1"/>
</dbReference>
<dbReference type="SUPFAM" id="SSF51735">
    <property type="entry name" value="NAD(P)-binding Rossmann-fold domains"/>
    <property type="match status" value="1"/>
</dbReference>
<dbReference type="Gene3D" id="3.40.50.720">
    <property type="entry name" value="NAD(P)-binding Rossmann-like Domain"/>
    <property type="match status" value="2"/>
</dbReference>
<keyword evidence="4" id="KW-0670">Pyruvate</keyword>
<dbReference type="PANTHER" id="PTHR43333">
    <property type="entry name" value="2-HACID_DH_C DOMAIN-CONTAINING PROTEIN"/>
    <property type="match status" value="1"/>
</dbReference>
<protein>
    <submittedName>
        <fullName evidence="4">Glyoxylate/hydroxypyruvate reductase A</fullName>
    </submittedName>
</protein>
<dbReference type="Proteomes" id="UP000199093">
    <property type="component" value="Unassembled WGS sequence"/>
</dbReference>
<feature type="domain" description="D-isomer specific 2-hydroxyacid dehydrogenase NAD-binding" evidence="3">
    <location>
        <begin position="109"/>
        <end position="278"/>
    </location>
</feature>
<keyword evidence="1" id="KW-0560">Oxidoreductase</keyword>
<accession>A0A1G8SNF5</accession>
<evidence type="ECO:0000259" key="3">
    <source>
        <dbReference type="Pfam" id="PF02826"/>
    </source>
</evidence>
<evidence type="ECO:0000313" key="5">
    <source>
        <dbReference type="Proteomes" id="UP000199093"/>
    </source>
</evidence>
<dbReference type="AlphaFoldDB" id="A0A1G8SNF5"/>
<dbReference type="PANTHER" id="PTHR43333:SF1">
    <property type="entry name" value="D-ISOMER SPECIFIC 2-HYDROXYACID DEHYDROGENASE NAD-BINDING DOMAIN-CONTAINING PROTEIN"/>
    <property type="match status" value="1"/>
</dbReference>
<dbReference type="GO" id="GO:0016491">
    <property type="term" value="F:oxidoreductase activity"/>
    <property type="evidence" value="ECO:0007669"/>
    <property type="project" value="UniProtKB-KW"/>
</dbReference>
<evidence type="ECO:0000313" key="4">
    <source>
        <dbReference type="EMBL" id="SDJ30265.1"/>
    </source>
</evidence>
<gene>
    <name evidence="4" type="ORF">SAMN04487993_102532</name>
</gene>
<evidence type="ECO:0000256" key="2">
    <source>
        <dbReference type="ARBA" id="ARBA00023027"/>
    </source>
</evidence>
<keyword evidence="5" id="KW-1185">Reference proteome</keyword>
<reference evidence="4 5" key="1">
    <citation type="submission" date="2016-10" db="EMBL/GenBank/DDBJ databases">
        <authorList>
            <person name="de Groot N.N."/>
        </authorList>
    </citation>
    <scope>NUCLEOTIDE SEQUENCE [LARGE SCALE GENOMIC DNA]</scope>
    <source>
        <strain evidence="4 5">DSM 26424</strain>
    </source>
</reference>
<keyword evidence="2" id="KW-0520">NAD</keyword>
<dbReference type="Pfam" id="PF02826">
    <property type="entry name" value="2-Hacid_dh_C"/>
    <property type="match status" value="1"/>
</dbReference>
<dbReference type="RefSeq" id="WP_089850959.1">
    <property type="nucleotide sequence ID" value="NZ_FNEJ01000025.1"/>
</dbReference>
<dbReference type="EMBL" id="FNEJ01000025">
    <property type="protein sequence ID" value="SDJ30265.1"/>
    <property type="molecule type" value="Genomic_DNA"/>
</dbReference>
<name>A0A1G8SNF5_9RHOB</name>
<dbReference type="OrthoDB" id="9787219at2"/>
<organism evidence="4 5">
    <name type="scientific">Salipiger marinus</name>
    <dbReference type="NCBI Taxonomy" id="555512"/>
    <lineage>
        <taxon>Bacteria</taxon>
        <taxon>Pseudomonadati</taxon>
        <taxon>Pseudomonadota</taxon>
        <taxon>Alphaproteobacteria</taxon>
        <taxon>Rhodobacterales</taxon>
        <taxon>Roseobacteraceae</taxon>
        <taxon>Salipiger</taxon>
    </lineage>
</organism>
<dbReference type="InterPro" id="IPR006140">
    <property type="entry name" value="D-isomer_DH_NAD-bd"/>
</dbReference>
<dbReference type="STRING" id="555512.SAMN04487993_102532"/>
<evidence type="ECO:0000256" key="1">
    <source>
        <dbReference type="ARBA" id="ARBA00023002"/>
    </source>
</evidence>